<feature type="compositionally biased region" description="Low complexity" evidence="1">
    <location>
        <begin position="59"/>
        <end position="83"/>
    </location>
</feature>
<dbReference type="Proteomes" id="UP001154282">
    <property type="component" value="Unassembled WGS sequence"/>
</dbReference>
<comment type="caution">
    <text evidence="2">The sequence shown here is derived from an EMBL/GenBank/DDBJ whole genome shotgun (WGS) entry which is preliminary data.</text>
</comment>
<feature type="region of interest" description="Disordered" evidence="1">
    <location>
        <begin position="48"/>
        <end position="172"/>
    </location>
</feature>
<sequence>MREMQGKLIKQQARSEAGVMWVLVAAALLSHNLAVPVMASSQLIGEQKNYYPPDPHSRTPPSGSHTPTPSHGTSSPPHHSTPSHGGGYHPTPSNPPTGNCGTPPSVPTPTTPTDPTTPSTPPSGGGGGYVPSPSPPTGGGGGYVPSPSPPTSGGGGGILTPPTPIIGGSPPTIPIIGTPSTPPFVIDPNSPFSCKWVLVGSYWRNHPAIIFGLLGWWGTLGNAFGAPSLPGLGPSTSLPQALSNPRRDGYGTLYREGTAALLNSMVTNRFAFTTNQVRESFVSALGSNKAAAAQGRVFQMANEGRLKPRN</sequence>
<dbReference type="AlphaFoldDB" id="A0AAV0NS32"/>
<evidence type="ECO:0000313" key="3">
    <source>
        <dbReference type="Proteomes" id="UP001154282"/>
    </source>
</evidence>
<organism evidence="2 3">
    <name type="scientific">Linum tenue</name>
    <dbReference type="NCBI Taxonomy" id="586396"/>
    <lineage>
        <taxon>Eukaryota</taxon>
        <taxon>Viridiplantae</taxon>
        <taxon>Streptophyta</taxon>
        <taxon>Embryophyta</taxon>
        <taxon>Tracheophyta</taxon>
        <taxon>Spermatophyta</taxon>
        <taxon>Magnoliopsida</taxon>
        <taxon>eudicotyledons</taxon>
        <taxon>Gunneridae</taxon>
        <taxon>Pentapetalae</taxon>
        <taxon>rosids</taxon>
        <taxon>fabids</taxon>
        <taxon>Malpighiales</taxon>
        <taxon>Linaceae</taxon>
        <taxon>Linum</taxon>
    </lineage>
</organism>
<accession>A0AAV0NS32</accession>
<dbReference type="PANTHER" id="PTHR33210:SF18">
    <property type="entry name" value="PROTODERMAL FACTOR 1"/>
    <property type="match status" value="1"/>
</dbReference>
<dbReference type="EMBL" id="CAMGYJ010000008">
    <property type="protein sequence ID" value="CAI0461345.1"/>
    <property type="molecule type" value="Genomic_DNA"/>
</dbReference>
<gene>
    <name evidence="2" type="ORF">LITE_LOCUS34893</name>
</gene>
<reference evidence="2" key="1">
    <citation type="submission" date="2022-08" db="EMBL/GenBank/DDBJ databases">
        <authorList>
            <person name="Gutierrez-Valencia J."/>
        </authorList>
    </citation>
    <scope>NUCLEOTIDE SEQUENCE</scope>
</reference>
<evidence type="ECO:0000313" key="2">
    <source>
        <dbReference type="EMBL" id="CAI0461345.1"/>
    </source>
</evidence>
<keyword evidence="3" id="KW-1185">Reference proteome</keyword>
<evidence type="ECO:0000256" key="1">
    <source>
        <dbReference type="SAM" id="MobiDB-lite"/>
    </source>
</evidence>
<proteinExistence type="predicted"/>
<dbReference type="PANTHER" id="PTHR33210">
    <property type="entry name" value="PROTODERMAL FACTOR 1"/>
    <property type="match status" value="1"/>
</dbReference>
<dbReference type="InterPro" id="IPR039923">
    <property type="entry name" value="Protodermal_1"/>
</dbReference>
<name>A0AAV0NS32_9ROSI</name>
<evidence type="ECO:0008006" key="4">
    <source>
        <dbReference type="Google" id="ProtNLM"/>
    </source>
</evidence>
<protein>
    <recommendedName>
        <fullName evidence="4">Protodermal factor 1</fullName>
    </recommendedName>
</protein>